<dbReference type="EMBL" id="WIWI01000030">
    <property type="protein sequence ID" value="MQT89989.1"/>
    <property type="molecule type" value="Genomic_DNA"/>
</dbReference>
<sequence length="237" mass="26922">MKSVNVQSNQPLPMEIVNWLSGEIHSGRLATGDQLPSERQLCEQFSVSRAVVREALSQLKFEELITTQQGKGAFVAKRGERHAFRLNEVSLDEEDSLLHILEFLITIEVGATRLAALRHTPEDLKKIRQALVGMEYAMVNDQLGDEEDYAFHQAIVAATHNPHFKSLNEYLDHSVRRLIREARSNTAAIYNELIQAVQDEHQAIFQAIQARDPVRAGEAAERHLRNAAKRMDMYLQD</sequence>
<dbReference type="STRING" id="1608996.TU84_11950"/>
<dbReference type="InterPro" id="IPR011711">
    <property type="entry name" value="GntR_C"/>
</dbReference>
<dbReference type="GO" id="GO:0003700">
    <property type="term" value="F:DNA-binding transcription factor activity"/>
    <property type="evidence" value="ECO:0007669"/>
    <property type="project" value="InterPro"/>
</dbReference>
<dbReference type="Proteomes" id="UP000478064">
    <property type="component" value="Unassembled WGS sequence"/>
</dbReference>
<evidence type="ECO:0000313" key="10">
    <source>
        <dbReference type="Proteomes" id="UP000489190"/>
    </source>
</evidence>
<dbReference type="PANTHER" id="PTHR43537:SF5">
    <property type="entry name" value="UXU OPERON TRANSCRIPTIONAL REGULATOR"/>
    <property type="match status" value="1"/>
</dbReference>
<dbReference type="InterPro" id="IPR000524">
    <property type="entry name" value="Tscrpt_reg_HTH_GntR"/>
</dbReference>
<dbReference type="EMBL" id="WIVU01000106">
    <property type="protein sequence ID" value="MQU09296.1"/>
    <property type="molecule type" value="Genomic_DNA"/>
</dbReference>
<dbReference type="Proteomes" id="UP000489190">
    <property type="component" value="Unassembled WGS sequence"/>
</dbReference>
<dbReference type="EMBL" id="WIWJ01000036">
    <property type="protein sequence ID" value="MQT48671.1"/>
    <property type="molecule type" value="Genomic_DNA"/>
</dbReference>
<dbReference type="Proteomes" id="UP000441404">
    <property type="component" value="Unassembled WGS sequence"/>
</dbReference>
<evidence type="ECO:0000313" key="7">
    <source>
        <dbReference type="EMBL" id="MQU09296.1"/>
    </source>
</evidence>
<keyword evidence="2" id="KW-0238">DNA-binding</keyword>
<dbReference type="GO" id="GO:0003677">
    <property type="term" value="F:DNA binding"/>
    <property type="evidence" value="ECO:0007669"/>
    <property type="project" value="UniProtKB-KW"/>
</dbReference>
<evidence type="ECO:0000256" key="2">
    <source>
        <dbReference type="ARBA" id="ARBA00023125"/>
    </source>
</evidence>
<protein>
    <submittedName>
        <fullName evidence="5">FCD domain-containing protein</fullName>
    </submittedName>
</protein>
<evidence type="ECO:0000256" key="1">
    <source>
        <dbReference type="ARBA" id="ARBA00023015"/>
    </source>
</evidence>
<dbReference type="InterPro" id="IPR036388">
    <property type="entry name" value="WH-like_DNA-bd_sf"/>
</dbReference>
<dbReference type="AlphaFoldDB" id="A0A0J6IAQ7"/>
<evidence type="ECO:0000256" key="3">
    <source>
        <dbReference type="ARBA" id="ARBA00023163"/>
    </source>
</evidence>
<evidence type="ECO:0000313" key="6">
    <source>
        <dbReference type="EMBL" id="MQT89989.1"/>
    </source>
</evidence>
<dbReference type="PROSITE" id="PS50949">
    <property type="entry name" value="HTH_GNTR"/>
    <property type="match status" value="1"/>
</dbReference>
<dbReference type="Pfam" id="PF00392">
    <property type="entry name" value="GntR"/>
    <property type="match status" value="1"/>
</dbReference>
<evidence type="ECO:0000259" key="4">
    <source>
        <dbReference type="PROSITE" id="PS50949"/>
    </source>
</evidence>
<dbReference type="SMART" id="SM00895">
    <property type="entry name" value="FCD"/>
    <property type="match status" value="1"/>
</dbReference>
<accession>A0A0J6IAQ7</accession>
<evidence type="ECO:0000313" key="8">
    <source>
        <dbReference type="Proteomes" id="UP000441404"/>
    </source>
</evidence>
<dbReference type="Pfam" id="PF07729">
    <property type="entry name" value="FCD"/>
    <property type="match status" value="1"/>
</dbReference>
<dbReference type="OrthoDB" id="1040417at2"/>
<dbReference type="SMART" id="SM00345">
    <property type="entry name" value="HTH_GNTR"/>
    <property type="match status" value="1"/>
</dbReference>
<dbReference type="Gene3D" id="1.10.10.10">
    <property type="entry name" value="Winged helix-like DNA-binding domain superfamily/Winged helix DNA-binding domain"/>
    <property type="match status" value="1"/>
</dbReference>
<accession>A0A0J6JGP5</accession>
<dbReference type="Gene3D" id="1.20.120.530">
    <property type="entry name" value="GntR ligand-binding domain-like"/>
    <property type="match status" value="1"/>
</dbReference>
<dbReference type="PRINTS" id="PR00035">
    <property type="entry name" value="HTHGNTR"/>
</dbReference>
<keyword evidence="1" id="KW-0805">Transcription regulation</keyword>
<dbReference type="InterPro" id="IPR008920">
    <property type="entry name" value="TF_FadR/GntR_C"/>
</dbReference>
<dbReference type="SUPFAM" id="SSF48008">
    <property type="entry name" value="GntR ligand-binding domain-like"/>
    <property type="match status" value="1"/>
</dbReference>
<dbReference type="CDD" id="cd07377">
    <property type="entry name" value="WHTH_GntR"/>
    <property type="match status" value="1"/>
</dbReference>
<dbReference type="RefSeq" id="WP_048369286.1">
    <property type="nucleotide sequence ID" value="NZ_CAKZJC010000115.1"/>
</dbReference>
<dbReference type="PANTHER" id="PTHR43537">
    <property type="entry name" value="TRANSCRIPTIONAL REGULATOR, GNTR FAMILY"/>
    <property type="match status" value="1"/>
</dbReference>
<gene>
    <name evidence="7" type="ORF">GHO27_27000</name>
    <name evidence="6" type="ORF">GHO39_12710</name>
    <name evidence="5" type="ORF">GHO40_18375</name>
</gene>
<organism evidence="5 8">
    <name type="scientific">Pseudomonas helleri</name>
    <dbReference type="NCBI Taxonomy" id="1608996"/>
    <lineage>
        <taxon>Bacteria</taxon>
        <taxon>Pseudomonadati</taxon>
        <taxon>Pseudomonadota</taxon>
        <taxon>Gammaproteobacteria</taxon>
        <taxon>Pseudomonadales</taxon>
        <taxon>Pseudomonadaceae</taxon>
        <taxon>Pseudomonas</taxon>
    </lineage>
</organism>
<name>A0A0J6IAQ7_9PSED</name>
<evidence type="ECO:0000313" key="5">
    <source>
        <dbReference type="EMBL" id="MQT48671.1"/>
    </source>
</evidence>
<proteinExistence type="predicted"/>
<reference evidence="8 9" key="1">
    <citation type="submission" date="2019-10" db="EMBL/GenBank/DDBJ databases">
        <title>Evaluation of single-gene subtyping targets for Pseudomonas.</title>
        <authorList>
            <person name="Reichler S.J."/>
            <person name="Orsi R.H."/>
            <person name="Wiedmann M."/>
            <person name="Martin N.H."/>
            <person name="Murphy S.I."/>
        </authorList>
    </citation>
    <scope>NUCLEOTIDE SEQUENCE [LARGE SCALE GENOMIC DNA]</scope>
    <source>
        <strain evidence="7 9">FSL R10-1637</strain>
        <strain evidence="6 10">FSL R10-3254</strain>
        <strain evidence="5 8">FSL R10-3257</strain>
    </source>
</reference>
<comment type="caution">
    <text evidence="5">The sequence shown here is derived from an EMBL/GenBank/DDBJ whole genome shotgun (WGS) entry which is preliminary data.</text>
</comment>
<evidence type="ECO:0000313" key="9">
    <source>
        <dbReference type="Proteomes" id="UP000478064"/>
    </source>
</evidence>
<keyword evidence="3" id="KW-0804">Transcription</keyword>
<feature type="domain" description="HTH gntR-type" evidence="4">
    <location>
        <begin position="10"/>
        <end position="78"/>
    </location>
</feature>
<dbReference type="SUPFAM" id="SSF46785">
    <property type="entry name" value="Winged helix' DNA-binding domain"/>
    <property type="match status" value="1"/>
</dbReference>
<dbReference type="InterPro" id="IPR036390">
    <property type="entry name" value="WH_DNA-bd_sf"/>
</dbReference>